<evidence type="ECO:0000256" key="3">
    <source>
        <dbReference type="ARBA" id="ARBA00022723"/>
    </source>
</evidence>
<keyword evidence="4" id="KW-0560">Oxidoreductase</keyword>
<evidence type="ECO:0000313" key="8">
    <source>
        <dbReference type="EMBL" id="NEV90436.1"/>
    </source>
</evidence>
<dbReference type="AlphaFoldDB" id="A0A6B3QQT2"/>
<reference evidence="8" key="1">
    <citation type="journal article" date="2020" name="Microorganisms">
        <title>Isolation, Genomic and Metabolomic Characterization of Streptomyces tendae VITAKN with Quorum Sensing Inhibitory Activity from Southern India.</title>
        <authorList>
            <person name="Ishaque N.M."/>
            <person name="Burgsdorf I."/>
            <person name="Limlingan Malit J.J."/>
            <person name="Saha S."/>
            <person name="Teta R."/>
            <person name="Ewe D."/>
            <person name="Kannabiran K."/>
            <person name="Hrouzek P."/>
            <person name="Steindler L."/>
            <person name="Costantino V."/>
            <person name="Saurav K."/>
        </authorList>
    </citation>
    <scope>NUCLEOTIDE SEQUENCE</scope>
    <source>
        <strain evidence="8">VITAKN</strain>
    </source>
</reference>
<evidence type="ECO:0000256" key="6">
    <source>
        <dbReference type="ARBA" id="ARBA00023033"/>
    </source>
</evidence>
<accession>A0A6B3QQT2</accession>
<dbReference type="Pfam" id="PF00067">
    <property type="entry name" value="p450"/>
    <property type="match status" value="1"/>
</dbReference>
<evidence type="ECO:0000256" key="7">
    <source>
        <dbReference type="SAM" id="MobiDB-lite"/>
    </source>
</evidence>
<evidence type="ECO:0000256" key="2">
    <source>
        <dbReference type="ARBA" id="ARBA00022617"/>
    </source>
</evidence>
<comment type="similarity">
    <text evidence="1">Belongs to the cytochrome P450 family.</text>
</comment>
<dbReference type="RefSeq" id="WP_164460063.1">
    <property type="nucleotide sequence ID" value="NZ_JAAIFS010000006.1"/>
</dbReference>
<keyword evidence="5" id="KW-0408">Iron</keyword>
<evidence type="ECO:0000256" key="1">
    <source>
        <dbReference type="ARBA" id="ARBA00010617"/>
    </source>
</evidence>
<dbReference type="GO" id="GO:0004497">
    <property type="term" value="F:monooxygenase activity"/>
    <property type="evidence" value="ECO:0007669"/>
    <property type="project" value="UniProtKB-KW"/>
</dbReference>
<evidence type="ECO:0000256" key="5">
    <source>
        <dbReference type="ARBA" id="ARBA00023004"/>
    </source>
</evidence>
<dbReference type="GO" id="GO:0016705">
    <property type="term" value="F:oxidoreductase activity, acting on paired donors, with incorporation or reduction of molecular oxygen"/>
    <property type="evidence" value="ECO:0007669"/>
    <property type="project" value="InterPro"/>
</dbReference>
<dbReference type="CDD" id="cd11029">
    <property type="entry name" value="CYP107-like"/>
    <property type="match status" value="1"/>
</dbReference>
<dbReference type="Gene3D" id="1.10.630.10">
    <property type="entry name" value="Cytochrome P450"/>
    <property type="match status" value="1"/>
</dbReference>
<gene>
    <name evidence="8" type="ORF">GUR47_27805</name>
</gene>
<dbReference type="PANTHER" id="PTHR46696">
    <property type="entry name" value="P450, PUTATIVE (EUROFUNG)-RELATED"/>
    <property type="match status" value="1"/>
</dbReference>
<dbReference type="InterPro" id="IPR001128">
    <property type="entry name" value="Cyt_P450"/>
</dbReference>
<protein>
    <submittedName>
        <fullName evidence="8">Cytochrome P450</fullName>
    </submittedName>
</protein>
<feature type="region of interest" description="Disordered" evidence="7">
    <location>
        <begin position="69"/>
        <end position="89"/>
    </location>
</feature>
<evidence type="ECO:0000256" key="4">
    <source>
        <dbReference type="ARBA" id="ARBA00023002"/>
    </source>
</evidence>
<comment type="caution">
    <text evidence="8">The sequence shown here is derived from an EMBL/GenBank/DDBJ whole genome shotgun (WGS) entry which is preliminary data.</text>
</comment>
<dbReference type="InterPro" id="IPR036396">
    <property type="entry name" value="Cyt_P450_sf"/>
</dbReference>
<sequence length="439" mass="47916">MTGRPSVPGAASGPAPELFTWEFASDPYPAYAWLRDHAPVHRTRLPSGVEAWLVTRYADAKQALADPRLSKNPAHHDEPAHAKGKTGIPGERKAELMTHLLNIDPPDHTRLRRLVSKAFTPRRVAEFAPRVQELADGLIDRFADTGSADLIHEFAFPLPIYAICDLLGVPREDQDDFRDWAGMMIRHQGGPRGGVARSVKKMRGYLADLIHRKRAALPPEPAPGEDLISGLIRASDHGEHLTENEAAAMAFILLFAGFETTVNLVGNGTYALLTHPEQRERLQTSLAAGERGLLETGVEELLRYDGPVELATWRFATRPLTIGGQDVAAGDPVLVVLAAADRDPERFTDPDTLDLARRDNQHLGYGHGIHYCLGAPLARLEGQTALATLLTRLPDLRLAADPAELRWRGGLIMRGLRTLPVSFTPPASSAGNGPSTTQK</sequence>
<dbReference type="PRINTS" id="PR00359">
    <property type="entry name" value="BP450"/>
</dbReference>
<dbReference type="EMBL" id="JAAIFS010000006">
    <property type="protein sequence ID" value="NEV90436.1"/>
    <property type="molecule type" value="Genomic_DNA"/>
</dbReference>
<keyword evidence="6" id="KW-0503">Monooxygenase</keyword>
<proteinExistence type="inferred from homology"/>
<dbReference type="GO" id="GO:0020037">
    <property type="term" value="F:heme binding"/>
    <property type="evidence" value="ECO:0007669"/>
    <property type="project" value="InterPro"/>
</dbReference>
<keyword evidence="3" id="KW-0479">Metal-binding</keyword>
<dbReference type="PANTHER" id="PTHR46696:SF1">
    <property type="entry name" value="CYTOCHROME P450 YJIB-RELATED"/>
    <property type="match status" value="1"/>
</dbReference>
<organism evidence="8">
    <name type="scientific">Streptomyces tendae</name>
    <dbReference type="NCBI Taxonomy" id="1932"/>
    <lineage>
        <taxon>Bacteria</taxon>
        <taxon>Bacillati</taxon>
        <taxon>Actinomycetota</taxon>
        <taxon>Actinomycetes</taxon>
        <taxon>Kitasatosporales</taxon>
        <taxon>Streptomycetaceae</taxon>
        <taxon>Streptomyces</taxon>
    </lineage>
</organism>
<dbReference type="SUPFAM" id="SSF48264">
    <property type="entry name" value="Cytochrome P450"/>
    <property type="match status" value="1"/>
</dbReference>
<dbReference type="FunFam" id="1.10.630.10:FF:000018">
    <property type="entry name" value="Cytochrome P450 monooxygenase"/>
    <property type="match status" value="1"/>
</dbReference>
<dbReference type="GO" id="GO:0005506">
    <property type="term" value="F:iron ion binding"/>
    <property type="evidence" value="ECO:0007669"/>
    <property type="project" value="InterPro"/>
</dbReference>
<name>A0A6B3QQT2_STRTE</name>
<dbReference type="InterPro" id="IPR002397">
    <property type="entry name" value="Cyt_P450_B"/>
</dbReference>
<keyword evidence="2" id="KW-0349">Heme</keyword>